<feature type="region of interest" description="Disordered" evidence="6">
    <location>
        <begin position="24"/>
        <end position="75"/>
    </location>
</feature>
<dbReference type="RefSeq" id="XP_013431937.1">
    <property type="nucleotide sequence ID" value="XM_013576483.1"/>
</dbReference>
<evidence type="ECO:0000256" key="2">
    <source>
        <dbReference type="ARBA" id="ARBA00022448"/>
    </source>
</evidence>
<dbReference type="STRING" id="1043004.A0A074X1N0"/>
<organism evidence="7 8">
    <name type="scientific">Aureobasidium namibiae CBS 147.97</name>
    <dbReference type="NCBI Taxonomy" id="1043004"/>
    <lineage>
        <taxon>Eukaryota</taxon>
        <taxon>Fungi</taxon>
        <taxon>Dikarya</taxon>
        <taxon>Ascomycota</taxon>
        <taxon>Pezizomycotina</taxon>
        <taxon>Dothideomycetes</taxon>
        <taxon>Dothideomycetidae</taxon>
        <taxon>Dothideales</taxon>
        <taxon>Saccotheciaceae</taxon>
        <taxon>Aureobasidium</taxon>
    </lineage>
</organism>
<feature type="compositionally biased region" description="Basic and acidic residues" evidence="6">
    <location>
        <begin position="28"/>
        <end position="51"/>
    </location>
</feature>
<comment type="similarity">
    <text evidence="1 5">Belongs to the V-ATPase G subunit family.</text>
</comment>
<dbReference type="NCBIfam" id="TIGR01147">
    <property type="entry name" value="V_ATP_synt_G"/>
    <property type="match status" value="1"/>
</dbReference>
<evidence type="ECO:0000256" key="1">
    <source>
        <dbReference type="ARBA" id="ARBA00010066"/>
    </source>
</evidence>
<name>A0A074X1N0_9PEZI</name>
<proteinExistence type="inferred from homology"/>
<protein>
    <recommendedName>
        <fullName evidence="5">V-type proton ATPase subunit G</fullName>
    </recommendedName>
</protein>
<evidence type="ECO:0000256" key="3">
    <source>
        <dbReference type="ARBA" id="ARBA00022781"/>
    </source>
</evidence>
<dbReference type="GO" id="GO:0046961">
    <property type="term" value="F:proton-transporting ATPase activity, rotational mechanism"/>
    <property type="evidence" value="ECO:0007669"/>
    <property type="project" value="InterPro"/>
</dbReference>
<reference evidence="7 8" key="1">
    <citation type="journal article" date="2014" name="BMC Genomics">
        <title>Genome sequencing of four Aureobasidium pullulans varieties: biotechnological potential, stress tolerance, and description of new species.</title>
        <authorList>
            <person name="Gostin Ar C."/>
            <person name="Ohm R.A."/>
            <person name="Kogej T."/>
            <person name="Sonjak S."/>
            <person name="Turk M."/>
            <person name="Zajc J."/>
            <person name="Zalar P."/>
            <person name="Grube M."/>
            <person name="Sun H."/>
            <person name="Han J."/>
            <person name="Sharma A."/>
            <person name="Chiniquy J."/>
            <person name="Ngan C.Y."/>
            <person name="Lipzen A."/>
            <person name="Barry K."/>
            <person name="Grigoriev I.V."/>
            <person name="Gunde-Cimerman N."/>
        </authorList>
    </citation>
    <scope>NUCLEOTIDE SEQUENCE [LARGE SCALE GENOMIC DNA]</scope>
    <source>
        <strain evidence="7 8">CBS 147.97</strain>
    </source>
</reference>
<dbReference type="EMBL" id="KL584702">
    <property type="protein sequence ID" value="KEQ77644.1"/>
    <property type="molecule type" value="Genomic_DNA"/>
</dbReference>
<dbReference type="PANTHER" id="PTHR12713:SF11">
    <property type="entry name" value="V-TYPE PROTON ATPASE SUBUNIT G"/>
    <property type="match status" value="1"/>
</dbReference>
<dbReference type="GO" id="GO:0016887">
    <property type="term" value="F:ATP hydrolysis activity"/>
    <property type="evidence" value="ECO:0007669"/>
    <property type="project" value="TreeGrafter"/>
</dbReference>
<feature type="compositionally biased region" description="Basic and acidic residues" evidence="6">
    <location>
        <begin position="63"/>
        <end position="75"/>
    </location>
</feature>
<dbReference type="AlphaFoldDB" id="A0A074X1N0"/>
<evidence type="ECO:0000313" key="7">
    <source>
        <dbReference type="EMBL" id="KEQ77644.1"/>
    </source>
</evidence>
<dbReference type="HOGENOM" id="CLU_125101_0_0_1"/>
<keyword evidence="3 5" id="KW-0375">Hydrogen ion transport</keyword>
<evidence type="ECO:0000256" key="6">
    <source>
        <dbReference type="SAM" id="MobiDB-lite"/>
    </source>
</evidence>
<evidence type="ECO:0000313" key="8">
    <source>
        <dbReference type="Proteomes" id="UP000027730"/>
    </source>
</evidence>
<comment type="function">
    <text evidence="5">Subunit of the V1 complex of vacuolar(H+)-ATPase (V-ATPase), a multisubunit enzyme composed of a peripheral complex (V1) that hydrolyzes ATP and a membrane integral complex (V0) that translocates protons. V-ATPase is responsible for acidifying and maintaining the pH of intracellular compartments and in some cell types, is targeted to the plasma membrane, where it is responsible for acidifying the extracellular environment.</text>
</comment>
<dbReference type="Proteomes" id="UP000027730">
    <property type="component" value="Unassembled WGS sequence"/>
</dbReference>
<gene>
    <name evidence="7" type="ORF">M436DRAFT_36870</name>
</gene>
<evidence type="ECO:0000256" key="5">
    <source>
        <dbReference type="RuleBase" id="RU364019"/>
    </source>
</evidence>
<dbReference type="GeneID" id="25408714"/>
<dbReference type="GO" id="GO:0000221">
    <property type="term" value="C:vacuolar proton-transporting V-type ATPase, V1 domain"/>
    <property type="evidence" value="ECO:0007669"/>
    <property type="project" value="TreeGrafter"/>
</dbReference>
<feature type="non-terminal residue" evidence="7">
    <location>
        <position position="1"/>
    </location>
</feature>
<comment type="subunit">
    <text evidence="5">V-ATPase is a heteromultimeric enzyme made up of two complexes: the ATP-hydrolytic V1 complex and the proton translocation V0 complex.</text>
</comment>
<evidence type="ECO:0000256" key="4">
    <source>
        <dbReference type="ARBA" id="ARBA00023065"/>
    </source>
</evidence>
<dbReference type="Pfam" id="PF03179">
    <property type="entry name" value="V-ATPase_G"/>
    <property type="match status" value="1"/>
</dbReference>
<dbReference type="PANTHER" id="PTHR12713">
    <property type="entry name" value="VACUOLAR ATP SYNTHASE SUBUNIT G"/>
    <property type="match status" value="1"/>
</dbReference>
<dbReference type="OrthoDB" id="250802at2759"/>
<sequence length="114" mass="12831">QSAQNSAGIQTLLDKIVQQGISYRTKRVKDARSEAQKEIDEYRNKKEEEFKQFSTQHTSGNEQAEKDASKDTDEKLKEIKSIGDKEGGTVVENLLRAVTDVKPQVPDRVEQPVA</sequence>
<dbReference type="Gene3D" id="1.20.5.2950">
    <property type="match status" value="1"/>
</dbReference>
<accession>A0A074X1N0</accession>
<feature type="compositionally biased region" description="Polar residues" evidence="6">
    <location>
        <begin position="52"/>
        <end position="62"/>
    </location>
</feature>
<keyword evidence="4 5" id="KW-0406">Ion transport</keyword>
<keyword evidence="2 5" id="KW-0813">Transport</keyword>
<keyword evidence="8" id="KW-1185">Reference proteome</keyword>
<dbReference type="InterPro" id="IPR005124">
    <property type="entry name" value="V-ATPase_G"/>
</dbReference>